<evidence type="ECO:0000256" key="3">
    <source>
        <dbReference type="ARBA" id="ARBA00022692"/>
    </source>
</evidence>
<protein>
    <submittedName>
        <fullName evidence="8">Major Facilitator Superfamily protein</fullName>
    </submittedName>
</protein>
<gene>
    <name evidence="8" type="ORF">SAMN05445060_0487</name>
</gene>
<feature type="transmembrane region" description="Helical" evidence="6">
    <location>
        <begin position="311"/>
        <end position="331"/>
    </location>
</feature>
<dbReference type="InterPro" id="IPR020846">
    <property type="entry name" value="MFS_dom"/>
</dbReference>
<feature type="transmembrane region" description="Helical" evidence="6">
    <location>
        <begin position="403"/>
        <end position="424"/>
    </location>
</feature>
<dbReference type="PROSITE" id="PS50850">
    <property type="entry name" value="MFS"/>
    <property type="match status" value="1"/>
</dbReference>
<evidence type="ECO:0000256" key="4">
    <source>
        <dbReference type="ARBA" id="ARBA00022989"/>
    </source>
</evidence>
<organism evidence="8 9">
    <name type="scientific">Williamsia sterculiae</name>
    <dbReference type="NCBI Taxonomy" id="1344003"/>
    <lineage>
        <taxon>Bacteria</taxon>
        <taxon>Bacillati</taxon>
        <taxon>Actinomycetota</taxon>
        <taxon>Actinomycetes</taxon>
        <taxon>Mycobacteriales</taxon>
        <taxon>Nocardiaceae</taxon>
        <taxon>Williamsia</taxon>
    </lineage>
</organism>
<dbReference type="EMBL" id="FTNT01000001">
    <property type="protein sequence ID" value="SIR69351.1"/>
    <property type="molecule type" value="Genomic_DNA"/>
</dbReference>
<evidence type="ECO:0000313" key="8">
    <source>
        <dbReference type="EMBL" id="SIR69351.1"/>
    </source>
</evidence>
<keyword evidence="2" id="KW-0813">Transport</keyword>
<sequence>MSSSTMSAVTERPFSWRFTTPLYFGSTLNPINSALIATALVPIAHGVGVPIGETAALVSALYVATAIAQPTAGKAADVFGPRRVFLTGLVIVLLGGLVGGFAPNLATLLVSRVMLGLGTSCAYPSAMLLIRRRAQVAGLDAPPGNVLGRLQIAGIATASLGLPIGGLLVQLFSWRAVFFINVPVAIIALIPALLWVPKDGPITNRRPRQVCSALDATGIVGFAAGMVTLLLFLSSLPDPRWLYLILSIAVWIVLVWWERRAATPFLDVRLLAANMALSRTYLRFALTQLCAYTVLYGITQWLEATRGLSELSAGLLLLPMTVISGLVVAAVSRRNLIRPTQILSATCCIVAGVATLFLGGPAWLALTVVVVVMLGVSQGCGTTSNTMALYTQAPAEQLGTASGLLRSSGYLGSIASSAVIGIVFHEHPSNAGVGSIGWIMLGTSVLLLTIVLADRTLPWRAESQS</sequence>
<evidence type="ECO:0000256" key="1">
    <source>
        <dbReference type="ARBA" id="ARBA00004651"/>
    </source>
</evidence>
<feature type="transmembrane region" description="Helical" evidence="6">
    <location>
        <begin position="178"/>
        <end position="196"/>
    </location>
</feature>
<dbReference type="AlphaFoldDB" id="A0A1N7D0J2"/>
<feature type="transmembrane region" description="Helical" evidence="6">
    <location>
        <begin position="436"/>
        <end position="453"/>
    </location>
</feature>
<proteinExistence type="predicted"/>
<evidence type="ECO:0000256" key="5">
    <source>
        <dbReference type="ARBA" id="ARBA00023136"/>
    </source>
</evidence>
<keyword evidence="5 6" id="KW-0472">Membrane</keyword>
<comment type="subcellular location">
    <subcellularLocation>
        <location evidence="1">Cell membrane</location>
        <topology evidence="1">Multi-pass membrane protein</topology>
    </subcellularLocation>
</comment>
<feature type="transmembrane region" description="Helical" evidence="6">
    <location>
        <begin position="280"/>
        <end position="299"/>
    </location>
</feature>
<dbReference type="Gene3D" id="1.20.1250.20">
    <property type="entry name" value="MFS general substrate transporter like domains"/>
    <property type="match status" value="2"/>
</dbReference>
<dbReference type="STRING" id="1344003.SAMN05445060_0487"/>
<dbReference type="Proteomes" id="UP000186218">
    <property type="component" value="Unassembled WGS sequence"/>
</dbReference>
<accession>A0A1N7D0J2</accession>
<feature type="domain" description="Major facilitator superfamily (MFS) profile" evidence="7">
    <location>
        <begin position="18"/>
        <end position="461"/>
    </location>
</feature>
<dbReference type="GO" id="GO:0022857">
    <property type="term" value="F:transmembrane transporter activity"/>
    <property type="evidence" value="ECO:0007669"/>
    <property type="project" value="InterPro"/>
</dbReference>
<keyword evidence="9" id="KW-1185">Reference proteome</keyword>
<feature type="transmembrane region" description="Helical" evidence="6">
    <location>
        <begin position="343"/>
        <end position="364"/>
    </location>
</feature>
<evidence type="ECO:0000313" key="9">
    <source>
        <dbReference type="Proteomes" id="UP000186218"/>
    </source>
</evidence>
<keyword evidence="3 6" id="KW-0812">Transmembrane</keyword>
<dbReference type="RefSeq" id="WP_076476097.1">
    <property type="nucleotide sequence ID" value="NZ_FTNT01000001.1"/>
</dbReference>
<name>A0A1N7D0J2_9NOCA</name>
<dbReference type="InterPro" id="IPR011701">
    <property type="entry name" value="MFS"/>
</dbReference>
<dbReference type="InterPro" id="IPR036259">
    <property type="entry name" value="MFS_trans_sf"/>
</dbReference>
<reference evidence="8 9" key="1">
    <citation type="submission" date="2017-01" db="EMBL/GenBank/DDBJ databases">
        <authorList>
            <person name="Mah S.A."/>
            <person name="Swanson W.J."/>
            <person name="Moy G.W."/>
            <person name="Vacquier V.D."/>
        </authorList>
    </citation>
    <scope>NUCLEOTIDE SEQUENCE [LARGE SCALE GENOMIC DNA]</scope>
    <source>
        <strain evidence="8 9">CPCC 203464</strain>
    </source>
</reference>
<evidence type="ECO:0000259" key="7">
    <source>
        <dbReference type="PROSITE" id="PS50850"/>
    </source>
</evidence>
<evidence type="ECO:0000256" key="2">
    <source>
        <dbReference type="ARBA" id="ARBA00022448"/>
    </source>
</evidence>
<dbReference type="PANTHER" id="PTHR42718">
    <property type="entry name" value="MAJOR FACILITATOR SUPERFAMILY MULTIDRUG TRANSPORTER MFSC"/>
    <property type="match status" value="1"/>
</dbReference>
<dbReference type="OrthoDB" id="3281800at2"/>
<feature type="transmembrane region" description="Helical" evidence="6">
    <location>
        <begin position="109"/>
        <end position="130"/>
    </location>
</feature>
<keyword evidence="4 6" id="KW-1133">Transmembrane helix</keyword>
<feature type="transmembrane region" description="Helical" evidence="6">
    <location>
        <begin position="241"/>
        <end position="259"/>
    </location>
</feature>
<feature type="transmembrane region" description="Helical" evidence="6">
    <location>
        <begin position="216"/>
        <end position="235"/>
    </location>
</feature>
<evidence type="ECO:0000256" key="6">
    <source>
        <dbReference type="SAM" id="Phobius"/>
    </source>
</evidence>
<feature type="transmembrane region" description="Helical" evidence="6">
    <location>
        <begin position="150"/>
        <end position="172"/>
    </location>
</feature>
<dbReference type="GO" id="GO:0005886">
    <property type="term" value="C:plasma membrane"/>
    <property type="evidence" value="ECO:0007669"/>
    <property type="project" value="UniProtKB-SubCell"/>
</dbReference>
<dbReference type="SUPFAM" id="SSF103473">
    <property type="entry name" value="MFS general substrate transporter"/>
    <property type="match status" value="1"/>
</dbReference>
<dbReference type="PANTHER" id="PTHR42718:SF9">
    <property type="entry name" value="MAJOR FACILITATOR SUPERFAMILY MULTIDRUG TRANSPORTER MFSC"/>
    <property type="match status" value="1"/>
</dbReference>
<dbReference type="Pfam" id="PF07690">
    <property type="entry name" value="MFS_1"/>
    <property type="match status" value="1"/>
</dbReference>
<feature type="transmembrane region" description="Helical" evidence="6">
    <location>
        <begin position="84"/>
        <end position="103"/>
    </location>
</feature>